<keyword evidence="8" id="KW-1185">Reference proteome</keyword>
<organism evidence="7 8">
    <name type="scientific">Thioclava pacifica DSM 10166</name>
    <dbReference type="NCBI Taxonomy" id="1353537"/>
    <lineage>
        <taxon>Bacteria</taxon>
        <taxon>Pseudomonadati</taxon>
        <taxon>Pseudomonadota</taxon>
        <taxon>Alphaproteobacteria</taxon>
        <taxon>Rhodobacterales</taxon>
        <taxon>Paracoccaceae</taxon>
        <taxon>Thioclava</taxon>
    </lineage>
</organism>
<dbReference type="STRING" id="1353537.TP2_10315"/>
<evidence type="ECO:0000313" key="8">
    <source>
        <dbReference type="Proteomes" id="UP000027432"/>
    </source>
</evidence>
<feature type="transmembrane region" description="Helical" evidence="5">
    <location>
        <begin position="170"/>
        <end position="187"/>
    </location>
</feature>
<dbReference type="InterPro" id="IPR001902">
    <property type="entry name" value="SLC26A/SulP_fam"/>
</dbReference>
<dbReference type="SUPFAM" id="SSF52091">
    <property type="entry name" value="SpoIIaa-like"/>
    <property type="match status" value="1"/>
</dbReference>
<evidence type="ECO:0000256" key="1">
    <source>
        <dbReference type="ARBA" id="ARBA00004141"/>
    </source>
</evidence>
<comment type="caution">
    <text evidence="7">The sequence shown here is derived from an EMBL/GenBank/DDBJ whole genome shotgun (WGS) entry which is preliminary data.</text>
</comment>
<feature type="transmembrane region" description="Helical" evidence="5">
    <location>
        <begin position="313"/>
        <end position="333"/>
    </location>
</feature>
<keyword evidence="4 5" id="KW-0472">Membrane</keyword>
<dbReference type="RefSeq" id="WP_038078225.1">
    <property type="nucleotide sequence ID" value="NZ_AUND01000034.1"/>
</dbReference>
<dbReference type="InterPro" id="IPR002645">
    <property type="entry name" value="STAS_dom"/>
</dbReference>
<accession>A0A074J8C4</accession>
<evidence type="ECO:0000256" key="4">
    <source>
        <dbReference type="ARBA" id="ARBA00023136"/>
    </source>
</evidence>
<feature type="transmembrane region" description="Helical" evidence="5">
    <location>
        <begin position="193"/>
        <end position="210"/>
    </location>
</feature>
<dbReference type="Proteomes" id="UP000027432">
    <property type="component" value="Unassembled WGS sequence"/>
</dbReference>
<feature type="transmembrane region" description="Helical" evidence="5">
    <location>
        <begin position="76"/>
        <end position="109"/>
    </location>
</feature>
<evidence type="ECO:0000256" key="2">
    <source>
        <dbReference type="ARBA" id="ARBA00022692"/>
    </source>
</evidence>
<dbReference type="PANTHER" id="PTHR11814">
    <property type="entry name" value="SULFATE TRANSPORTER"/>
    <property type="match status" value="1"/>
</dbReference>
<keyword evidence="3 5" id="KW-1133">Transmembrane helix</keyword>
<feature type="transmembrane region" description="Helical" evidence="5">
    <location>
        <begin position="129"/>
        <end position="149"/>
    </location>
</feature>
<evidence type="ECO:0000313" key="7">
    <source>
        <dbReference type="EMBL" id="KEO51863.1"/>
    </source>
</evidence>
<feature type="transmembrane region" description="Helical" evidence="5">
    <location>
        <begin position="242"/>
        <end position="263"/>
    </location>
</feature>
<reference evidence="7 8" key="1">
    <citation type="submission" date="2013-07" db="EMBL/GenBank/DDBJ databases">
        <title>Thioclava pacifica DSM 10166 Genome Sequencing.</title>
        <authorList>
            <person name="Lai Q."/>
            <person name="Shao Z."/>
        </authorList>
    </citation>
    <scope>NUCLEOTIDE SEQUENCE [LARGE SCALE GENOMIC DNA]</scope>
    <source>
        <strain evidence="7 8">DSM 10166</strain>
    </source>
</reference>
<dbReference type="Pfam" id="PF00916">
    <property type="entry name" value="Sulfate_transp"/>
    <property type="match status" value="1"/>
</dbReference>
<dbReference type="GO" id="GO:0055085">
    <property type="term" value="P:transmembrane transport"/>
    <property type="evidence" value="ECO:0007669"/>
    <property type="project" value="InterPro"/>
</dbReference>
<name>A0A074J8C4_9RHOB</name>
<dbReference type="InterPro" id="IPR011547">
    <property type="entry name" value="SLC26A/SulP_dom"/>
</dbReference>
<feature type="transmembrane region" description="Helical" evidence="5">
    <location>
        <begin position="339"/>
        <end position="358"/>
    </location>
</feature>
<feature type="domain" description="STAS" evidence="6">
    <location>
        <begin position="426"/>
        <end position="541"/>
    </location>
</feature>
<dbReference type="CDD" id="cd07042">
    <property type="entry name" value="STAS_SulP_like_sulfate_transporter"/>
    <property type="match status" value="1"/>
</dbReference>
<comment type="subcellular location">
    <subcellularLocation>
        <location evidence="1">Membrane</location>
        <topology evidence="1">Multi-pass membrane protein</topology>
    </subcellularLocation>
</comment>
<dbReference type="EMBL" id="AUND01000034">
    <property type="protein sequence ID" value="KEO51863.1"/>
    <property type="molecule type" value="Genomic_DNA"/>
</dbReference>
<dbReference type="PROSITE" id="PS50801">
    <property type="entry name" value="STAS"/>
    <property type="match status" value="1"/>
</dbReference>
<dbReference type="Pfam" id="PF01740">
    <property type="entry name" value="STAS"/>
    <property type="match status" value="1"/>
</dbReference>
<gene>
    <name evidence="7" type="ORF">TP2_10315</name>
</gene>
<sequence length="550" mass="56489">MRPSLPVFPSLRSFAPRADLFAALTLAAIAIPEQLATAQLAGLPAAQGLIVFAVASVVMVLVGRNPTLSVGADSTIAPLIATALATIGALPGDAALLAGMVGAMLLAVWLLRLEWVAELLSKPVTAGMLAGIAVHILVGRLPVALGLSLPPGSPIETMRALWHAFGEARLAPFVMAALITLACVIGASVNRRFPVPLIALICAIAVAIFADPTGEIFPRIRGVAGDAGLHWPSSSAARAIDLLPAAISIAFLCLSQTTVVLRASGADSPTERRNAFGALALANLAAAGAGGFGVNSSPPRTQILRESGAGSQLAGLAAAVIGVVLLVFGAGILSDLPAAALAGVLSYIALHLLSSAHLPDLIRRSSSEGAIAVATTWLVILLPLQYGLPIAILLSLVYASMPLFQSQVVELHNVPGTTVWWRRPASDEEPERYEGVLVLGITSPINFANASGIMSGIRRHVAAMPGAHLVVLECAGVLAVDLTGADRLRALIEELRGRGLVVALARLEAPHAQEDLARSGLLTSLGAKFVFQSVDEAIGLLGGPADKPLS</sequence>
<proteinExistence type="predicted"/>
<dbReference type="InterPro" id="IPR036513">
    <property type="entry name" value="STAS_dom_sf"/>
</dbReference>
<dbReference type="Gene3D" id="3.30.750.24">
    <property type="entry name" value="STAS domain"/>
    <property type="match status" value="1"/>
</dbReference>
<keyword evidence="2 5" id="KW-0812">Transmembrane</keyword>
<feature type="transmembrane region" description="Helical" evidence="5">
    <location>
        <begin position="48"/>
        <end position="64"/>
    </location>
</feature>
<evidence type="ECO:0000256" key="5">
    <source>
        <dbReference type="SAM" id="Phobius"/>
    </source>
</evidence>
<feature type="transmembrane region" description="Helical" evidence="5">
    <location>
        <begin position="275"/>
        <end position="292"/>
    </location>
</feature>
<evidence type="ECO:0000256" key="3">
    <source>
        <dbReference type="ARBA" id="ARBA00022989"/>
    </source>
</evidence>
<dbReference type="eggNOG" id="COG0659">
    <property type="taxonomic scope" value="Bacteria"/>
</dbReference>
<evidence type="ECO:0000259" key="6">
    <source>
        <dbReference type="PROSITE" id="PS50801"/>
    </source>
</evidence>
<dbReference type="AlphaFoldDB" id="A0A074J8C4"/>
<dbReference type="GO" id="GO:0016020">
    <property type="term" value="C:membrane"/>
    <property type="evidence" value="ECO:0007669"/>
    <property type="project" value="UniProtKB-SubCell"/>
</dbReference>
<dbReference type="OrthoDB" id="9769739at2"/>
<feature type="transmembrane region" description="Helical" evidence="5">
    <location>
        <begin position="370"/>
        <end position="398"/>
    </location>
</feature>
<protein>
    <recommendedName>
        <fullName evidence="6">STAS domain-containing protein</fullName>
    </recommendedName>
</protein>